<dbReference type="SUPFAM" id="SSF56112">
    <property type="entry name" value="Protein kinase-like (PK-like)"/>
    <property type="match status" value="1"/>
</dbReference>
<evidence type="ECO:0000313" key="3">
    <source>
        <dbReference type="Proteomes" id="UP000248544"/>
    </source>
</evidence>
<dbReference type="AlphaFoldDB" id="A0A2W2H935"/>
<organism evidence="2 3">
    <name type="scientific">Spongiactinospora gelatinilytica</name>
    <dbReference type="NCBI Taxonomy" id="2666298"/>
    <lineage>
        <taxon>Bacteria</taxon>
        <taxon>Bacillati</taxon>
        <taxon>Actinomycetota</taxon>
        <taxon>Actinomycetes</taxon>
        <taxon>Streptosporangiales</taxon>
        <taxon>Streptosporangiaceae</taxon>
        <taxon>Spongiactinospora</taxon>
    </lineage>
</organism>
<dbReference type="InterPro" id="IPR002575">
    <property type="entry name" value="Aminoglycoside_PTrfase"/>
</dbReference>
<gene>
    <name evidence="2" type="ORF">C1I98_01495</name>
</gene>
<dbReference type="Pfam" id="PF01636">
    <property type="entry name" value="APH"/>
    <property type="match status" value="1"/>
</dbReference>
<feature type="domain" description="Aminoglycoside phosphotransferase" evidence="1">
    <location>
        <begin position="76"/>
        <end position="235"/>
    </location>
</feature>
<name>A0A2W2H935_9ACTN</name>
<reference evidence="2 3" key="1">
    <citation type="submission" date="2018-01" db="EMBL/GenBank/DDBJ databases">
        <title>Draft genome sequence of Sphaerisporangium sp. 7K107.</title>
        <authorList>
            <person name="Sahin N."/>
            <person name="Saygin H."/>
            <person name="Ay H."/>
        </authorList>
    </citation>
    <scope>NUCLEOTIDE SEQUENCE [LARGE SCALE GENOMIC DNA]</scope>
    <source>
        <strain evidence="2 3">7K107</strain>
    </source>
</reference>
<evidence type="ECO:0000259" key="1">
    <source>
        <dbReference type="Pfam" id="PF01636"/>
    </source>
</evidence>
<keyword evidence="3" id="KW-1185">Reference proteome</keyword>
<accession>A0A2W2H935</accession>
<evidence type="ECO:0000313" key="2">
    <source>
        <dbReference type="EMBL" id="PZG56333.1"/>
    </source>
</evidence>
<protein>
    <recommendedName>
        <fullName evidence="1">Aminoglycoside phosphotransferase domain-containing protein</fullName>
    </recommendedName>
</protein>
<dbReference type="Proteomes" id="UP000248544">
    <property type="component" value="Unassembled WGS sequence"/>
</dbReference>
<dbReference type="RefSeq" id="WP_111165235.1">
    <property type="nucleotide sequence ID" value="NZ_POUA01000006.1"/>
</dbReference>
<dbReference type="InterPro" id="IPR011009">
    <property type="entry name" value="Kinase-like_dom_sf"/>
</dbReference>
<sequence>MRMRWENLPQPLRADMETYLGAVVKAESRAIGPARCVTARLLHESGAGTWLKACPADHPAAWLYERERQAGRILPIVVPAPRMPWSSADHGWIALAHTYVDGSPAVLSPGSRDVPGVLATIARLGDLLTPCPPGVPPLSSYITRMLAKAYAMLDDDSALPKGDRAMYRAALDGLDVAGLEGDTLLHYEMHTGAFRMVGRSVFVLDWGFACQGATWFDAVMFTPWLISAGHPPQQAENSLMDMREWRSAPGDLVTGLAALWTLFRLYKAVYGPESARAGYQSEARAGYTWLKHRLA</sequence>
<dbReference type="EMBL" id="POUA01000006">
    <property type="protein sequence ID" value="PZG56333.1"/>
    <property type="molecule type" value="Genomic_DNA"/>
</dbReference>
<comment type="caution">
    <text evidence="2">The sequence shown here is derived from an EMBL/GenBank/DDBJ whole genome shotgun (WGS) entry which is preliminary data.</text>
</comment>
<proteinExistence type="predicted"/>